<dbReference type="PATRIC" id="fig|389348.3.peg.1263"/>
<protein>
    <submittedName>
        <fullName evidence="3">Uncharacterized protein</fullName>
    </submittedName>
</protein>
<proteinExistence type="predicted"/>
<dbReference type="KEGG" id="pnl:PNK_1145"/>
<reference evidence="4" key="1">
    <citation type="submission" date="2015-09" db="EMBL/GenBank/DDBJ databases">
        <authorList>
            <person name="Bertelli C."/>
        </authorList>
    </citation>
    <scope>NUCLEOTIDE SEQUENCE [LARGE SCALE GENOMIC DNA]</scope>
    <source>
        <strain evidence="4">KNic</strain>
    </source>
</reference>
<dbReference type="Proteomes" id="UP000069902">
    <property type="component" value="Chromosome cPNK"/>
</dbReference>
<evidence type="ECO:0000256" key="1">
    <source>
        <dbReference type="SAM" id="Coils"/>
    </source>
</evidence>
<accession>A0A0U5JD72</accession>
<evidence type="ECO:0000256" key="2">
    <source>
        <dbReference type="SAM" id="Phobius"/>
    </source>
</evidence>
<keyword evidence="2" id="KW-0812">Transmembrane</keyword>
<dbReference type="EMBL" id="LN879502">
    <property type="protein sequence ID" value="CUI16762.1"/>
    <property type="molecule type" value="Genomic_DNA"/>
</dbReference>
<gene>
    <name evidence="3" type="ORF">PNK_1145</name>
</gene>
<feature type="coiled-coil region" evidence="1">
    <location>
        <begin position="10"/>
        <end position="65"/>
    </location>
</feature>
<dbReference type="AlphaFoldDB" id="A0A0U5JD72"/>
<feature type="coiled-coil region" evidence="1">
    <location>
        <begin position="185"/>
        <end position="310"/>
    </location>
</feature>
<dbReference type="STRING" id="389348.PNK_1145"/>
<dbReference type="RefSeq" id="WP_059060841.1">
    <property type="nucleotide sequence ID" value="NZ_LN879502.1"/>
</dbReference>
<organism evidence="3 4">
    <name type="scientific">Candidatus Protochlamydia naegleriophila</name>
    <dbReference type="NCBI Taxonomy" id="389348"/>
    <lineage>
        <taxon>Bacteria</taxon>
        <taxon>Pseudomonadati</taxon>
        <taxon>Chlamydiota</taxon>
        <taxon>Chlamydiia</taxon>
        <taxon>Parachlamydiales</taxon>
        <taxon>Parachlamydiaceae</taxon>
        <taxon>Candidatus Protochlamydia</taxon>
    </lineage>
</organism>
<dbReference type="InParanoid" id="A0A0U5JD72"/>
<keyword evidence="1" id="KW-0175">Coiled coil</keyword>
<feature type="transmembrane region" description="Helical" evidence="2">
    <location>
        <begin position="376"/>
        <end position="400"/>
    </location>
</feature>
<keyword evidence="4" id="KW-1185">Reference proteome</keyword>
<sequence length="453" mass="52631">MSMPSIPPNLEALQDVCLLQRRYIEELEKESQLLLSSNSACIVDKEKASRTIKDLIDRIDQLTLENGTFTQRVTVFEEEQKTLNSELLRLTEKVNSLAHEREQLRAFAENLQEDHLVSEKKVYELEGRLSLLKQDNAALLTTSEELHLAQIQSSEKIQTLTLQLEQVRLNNQAMHQLIDSSNQENEQLKHLFSDIKTKLARVEEDKQAIELNNQTLKEKIEELAQQKEAILVEQRALELEAQRLRSILDGLSNDNQLLKEQQERLQENCQQLEERINRLVTEKEELERRNQDLQREQHQTSQTLQGLLEQNQQSLARYHHLSDQYDHLKGISETQKIAFQELNRELSQHRTKEMRQQFVHHTDSKSHFQGYLKNGALVLGGLLTLPINGLLAIGGAFYGLTVARHYLQTSELKHYEEDYKKNHPHALADEAFNYAKAKYELKRANLVSRLLTL</sequence>
<name>A0A0U5JD72_9BACT</name>
<evidence type="ECO:0000313" key="4">
    <source>
        <dbReference type="Proteomes" id="UP000069902"/>
    </source>
</evidence>
<keyword evidence="2" id="KW-0472">Membrane</keyword>
<keyword evidence="2" id="KW-1133">Transmembrane helix</keyword>
<evidence type="ECO:0000313" key="3">
    <source>
        <dbReference type="EMBL" id="CUI16762.1"/>
    </source>
</evidence>